<reference evidence="1 2" key="1">
    <citation type="submission" date="2019-04" db="EMBL/GenBank/DDBJ databases">
        <title>Taxonomy of novel Haliea sp. from mangrove soil of West Coast of India.</title>
        <authorList>
            <person name="Verma A."/>
            <person name="Kumar P."/>
            <person name="Krishnamurthi S."/>
        </authorList>
    </citation>
    <scope>NUCLEOTIDE SEQUENCE [LARGE SCALE GENOMIC DNA]</scope>
    <source>
        <strain evidence="1 2">SAOS-164</strain>
    </source>
</reference>
<dbReference type="Gene3D" id="2.60.120.620">
    <property type="entry name" value="q2cbj1_9rhob like domain"/>
    <property type="match status" value="1"/>
</dbReference>
<dbReference type="InterPro" id="IPR012668">
    <property type="entry name" value="CHP02466"/>
</dbReference>
<proteinExistence type="predicted"/>
<accession>A0A4Z0LUR6</accession>
<dbReference type="OrthoDB" id="549777at2"/>
<dbReference type="SUPFAM" id="SSF51197">
    <property type="entry name" value="Clavaminate synthase-like"/>
    <property type="match status" value="1"/>
</dbReference>
<dbReference type="Pfam" id="PF13759">
    <property type="entry name" value="2OG-FeII_Oxy_5"/>
    <property type="match status" value="1"/>
</dbReference>
<dbReference type="AlphaFoldDB" id="A0A4Z0LUR6"/>
<keyword evidence="2" id="KW-1185">Reference proteome</keyword>
<comment type="caution">
    <text evidence="1">The sequence shown here is derived from an EMBL/GenBank/DDBJ whole genome shotgun (WGS) entry which is preliminary data.</text>
</comment>
<protein>
    <recommendedName>
        <fullName evidence="3">JmjC domain-containing protein</fullName>
    </recommendedName>
</protein>
<name>A0A4Z0LUR6_9GAMM</name>
<evidence type="ECO:0000313" key="1">
    <source>
        <dbReference type="EMBL" id="TGD70947.1"/>
    </source>
</evidence>
<gene>
    <name evidence="1" type="ORF">E4634_20300</name>
</gene>
<sequence length="207" mass="23629">MHIENLFPTPVMRVPAALDEALIQTLVEHIREQPRHHNTQTNLLTHTEPMSAREVAEIADLPALLQPYLRDFGFLLFGENLDWTIKEMWMNVSSTGGHQLIHSHANSFISAVLYLTDVHPSARTIFHRSMGGADFVFTNKHADSATTPYNADRWVPEELNRGDLLLFPSYMLHAVPPNQGEERITVALNALPHRLKSWDYEVNFVQE</sequence>
<evidence type="ECO:0008006" key="3">
    <source>
        <dbReference type="Google" id="ProtNLM"/>
    </source>
</evidence>
<evidence type="ECO:0000313" key="2">
    <source>
        <dbReference type="Proteomes" id="UP000298050"/>
    </source>
</evidence>
<dbReference type="EMBL" id="SRLE01000017">
    <property type="protein sequence ID" value="TGD70947.1"/>
    <property type="molecule type" value="Genomic_DNA"/>
</dbReference>
<organism evidence="1 2">
    <name type="scientific">Mangrovimicrobium sediminis</name>
    <dbReference type="NCBI Taxonomy" id="2562682"/>
    <lineage>
        <taxon>Bacteria</taxon>
        <taxon>Pseudomonadati</taxon>
        <taxon>Pseudomonadota</taxon>
        <taxon>Gammaproteobacteria</taxon>
        <taxon>Cellvibrionales</taxon>
        <taxon>Halieaceae</taxon>
        <taxon>Mangrovimicrobium</taxon>
    </lineage>
</organism>
<dbReference type="RefSeq" id="WP_135446512.1">
    <property type="nucleotide sequence ID" value="NZ_SRLE01000017.1"/>
</dbReference>
<dbReference type="Proteomes" id="UP000298050">
    <property type="component" value="Unassembled WGS sequence"/>
</dbReference>